<dbReference type="PANTHER" id="PTHR13932:SF9">
    <property type="entry name" value="COPROPORPHYRINOGEN III OXIDASE"/>
    <property type="match status" value="1"/>
</dbReference>
<dbReference type="Pfam" id="PF04055">
    <property type="entry name" value="Radical_SAM"/>
    <property type="match status" value="1"/>
</dbReference>
<dbReference type="SFLD" id="SFLDS00029">
    <property type="entry name" value="Radical_SAM"/>
    <property type="match status" value="1"/>
</dbReference>
<keyword evidence="7" id="KW-0489">Methyltransferase</keyword>
<reference evidence="8" key="1">
    <citation type="journal article" date="2019" name="Int. J. Syst. Evol. Microbiol.">
        <title>The Global Catalogue of Microorganisms (GCM) 10K type strain sequencing project: providing services to taxonomists for standard genome sequencing and annotation.</title>
        <authorList>
            <consortium name="The Broad Institute Genomics Platform"/>
            <consortium name="The Broad Institute Genome Sequencing Center for Infectious Disease"/>
            <person name="Wu L."/>
            <person name="Ma J."/>
        </authorList>
    </citation>
    <scope>NUCLEOTIDE SEQUENCE [LARGE SCALE GENOMIC DNA]</scope>
    <source>
        <strain evidence="8">CCUG 54939</strain>
    </source>
</reference>
<dbReference type="SMART" id="SM00729">
    <property type="entry name" value="Elp3"/>
    <property type="match status" value="1"/>
</dbReference>
<evidence type="ECO:0000256" key="3">
    <source>
        <dbReference type="ARBA" id="ARBA00022723"/>
    </source>
</evidence>
<protein>
    <submittedName>
        <fullName evidence="7">Heme anaerobic degradation radical SAM methyltransferase ChuW/HutW</fullName>
    </submittedName>
</protein>
<keyword evidence="2" id="KW-0949">S-adenosyl-L-methionine</keyword>
<dbReference type="GO" id="GO:0008168">
    <property type="term" value="F:methyltransferase activity"/>
    <property type="evidence" value="ECO:0007669"/>
    <property type="project" value="UniProtKB-KW"/>
</dbReference>
<keyword evidence="3" id="KW-0479">Metal-binding</keyword>
<dbReference type="Gene3D" id="3.20.20.70">
    <property type="entry name" value="Aldolase class I"/>
    <property type="match status" value="1"/>
</dbReference>
<evidence type="ECO:0000256" key="4">
    <source>
        <dbReference type="ARBA" id="ARBA00023004"/>
    </source>
</evidence>
<dbReference type="InterPro" id="IPR013785">
    <property type="entry name" value="Aldolase_TIM"/>
</dbReference>
<comment type="cofactor">
    <cofactor evidence="1">
        <name>[4Fe-4S] cluster</name>
        <dbReference type="ChEBI" id="CHEBI:49883"/>
    </cofactor>
</comment>
<evidence type="ECO:0000256" key="5">
    <source>
        <dbReference type="ARBA" id="ARBA00023014"/>
    </source>
</evidence>
<dbReference type="InterPro" id="IPR026332">
    <property type="entry name" value="HutW"/>
</dbReference>
<accession>A0ABV8CRE6</accession>
<keyword evidence="4" id="KW-0408">Iron</keyword>
<keyword evidence="7" id="KW-0808">Transferase</keyword>
<dbReference type="GO" id="GO:0032259">
    <property type="term" value="P:methylation"/>
    <property type="evidence" value="ECO:0007669"/>
    <property type="project" value="UniProtKB-KW"/>
</dbReference>
<evidence type="ECO:0000313" key="8">
    <source>
        <dbReference type="Proteomes" id="UP001595692"/>
    </source>
</evidence>
<keyword evidence="8" id="KW-1185">Reference proteome</keyword>
<dbReference type="SUPFAM" id="SSF102114">
    <property type="entry name" value="Radical SAM enzymes"/>
    <property type="match status" value="1"/>
</dbReference>
<sequence length="464" mass="51535">MDISRFDESILGRLTPDPLQFAFSGKKSAHAGRGGRPILDPGQQQAMFSGLLAAEPEPGRARCLYLHIPFCRVRCTFCSFFQYAASPTWIENYLQQLWQEMEAKAATRWAQAVPFDAVYVGGGTPTDMTAAQIGEMGRRLKTLFPLREDCEITLEGRLNGFSDDKYAAALNNGFNRFSFGVQSFDSKVRRAAKRLDEREQVLKRLSELTRGNEAPIILDLLFGLPFQDEACWQRDIADFLDSGAHGVDLYQLIEMQGTPMARLVEQGRQPPPAATPQKARLYAYGAQTLEAAGLRRLSSCHWARDERERSRYNALAKTSADVLPLGAGAGGSINGVALMQQRELQPYQSACDAGQWPVAMMMAPAPHFHRDGLIKAAFDKGLLDSRHWREQGQPELFAQLKPLLAIWQQRGLLTLGEEQAELTLAGRFWNVNLAQGALQALSPAQAATMPPAHFQPMEKNNATH</sequence>
<dbReference type="SFLD" id="SFLDF00311">
    <property type="entry name" value="heme_degradation_proteins_(Hut"/>
    <property type="match status" value="1"/>
</dbReference>
<dbReference type="InterPro" id="IPR058240">
    <property type="entry name" value="rSAM_sf"/>
</dbReference>
<organism evidence="7 8">
    <name type="scientific">Pseudaeromonas sharmana</name>
    <dbReference type="NCBI Taxonomy" id="328412"/>
    <lineage>
        <taxon>Bacteria</taxon>
        <taxon>Pseudomonadati</taxon>
        <taxon>Pseudomonadota</taxon>
        <taxon>Gammaproteobacteria</taxon>
        <taxon>Aeromonadales</taxon>
        <taxon>Aeromonadaceae</taxon>
        <taxon>Pseudaeromonas</taxon>
    </lineage>
</organism>
<dbReference type="SFLD" id="SFLDG01065">
    <property type="entry name" value="anaerobic_coproporphyrinogen-I"/>
    <property type="match status" value="1"/>
</dbReference>
<evidence type="ECO:0000256" key="2">
    <source>
        <dbReference type="ARBA" id="ARBA00022691"/>
    </source>
</evidence>
<evidence type="ECO:0000313" key="7">
    <source>
        <dbReference type="EMBL" id="MFC3914361.1"/>
    </source>
</evidence>
<gene>
    <name evidence="7" type="primary">hutW</name>
    <name evidence="7" type="ORF">ACFOSS_12920</name>
</gene>
<feature type="domain" description="Radical SAM core" evidence="6">
    <location>
        <begin position="56"/>
        <end position="295"/>
    </location>
</feature>
<dbReference type="RefSeq" id="WP_377153151.1">
    <property type="nucleotide sequence ID" value="NZ_JBHSAF010000014.1"/>
</dbReference>
<evidence type="ECO:0000256" key="1">
    <source>
        <dbReference type="ARBA" id="ARBA00001966"/>
    </source>
</evidence>
<name>A0ABV8CRE6_9GAMM</name>
<comment type="caution">
    <text evidence="7">The sequence shown here is derived from an EMBL/GenBank/DDBJ whole genome shotgun (WGS) entry which is preliminary data.</text>
</comment>
<dbReference type="EMBL" id="JBHSAF010000014">
    <property type="protein sequence ID" value="MFC3914361.1"/>
    <property type="molecule type" value="Genomic_DNA"/>
</dbReference>
<dbReference type="InterPro" id="IPR007197">
    <property type="entry name" value="rSAM"/>
</dbReference>
<dbReference type="PROSITE" id="PS51918">
    <property type="entry name" value="RADICAL_SAM"/>
    <property type="match status" value="1"/>
</dbReference>
<dbReference type="Proteomes" id="UP001595692">
    <property type="component" value="Unassembled WGS sequence"/>
</dbReference>
<dbReference type="NCBIfam" id="TIGR04107">
    <property type="entry name" value="rSAM_HutW"/>
    <property type="match status" value="1"/>
</dbReference>
<dbReference type="InterPro" id="IPR006638">
    <property type="entry name" value="Elp3/MiaA/NifB-like_rSAM"/>
</dbReference>
<dbReference type="PANTHER" id="PTHR13932">
    <property type="entry name" value="COPROPORPHYRINIGEN III OXIDASE"/>
    <property type="match status" value="1"/>
</dbReference>
<proteinExistence type="predicted"/>
<keyword evidence="5" id="KW-0411">Iron-sulfur</keyword>
<evidence type="ECO:0000259" key="6">
    <source>
        <dbReference type="PROSITE" id="PS51918"/>
    </source>
</evidence>
<dbReference type="InterPro" id="IPR034505">
    <property type="entry name" value="Coproporphyrinogen-III_oxidase"/>
</dbReference>